<evidence type="ECO:0000259" key="5">
    <source>
        <dbReference type="PROSITE" id="PS50937"/>
    </source>
</evidence>
<dbReference type="PANTHER" id="PTHR30204:SF69">
    <property type="entry name" value="MERR-FAMILY TRANSCRIPTIONAL REGULATOR"/>
    <property type="match status" value="1"/>
</dbReference>
<dbReference type="InterPro" id="IPR009061">
    <property type="entry name" value="DNA-bd_dom_put_sf"/>
</dbReference>
<dbReference type="SMART" id="SM00422">
    <property type="entry name" value="HTH_MERR"/>
    <property type="match status" value="1"/>
</dbReference>
<reference evidence="7" key="1">
    <citation type="journal article" date="2019" name="Int. J. Syst. Evol. Microbiol.">
        <title>The Global Catalogue of Microorganisms (GCM) 10K type strain sequencing project: providing services to taxonomists for standard genome sequencing and annotation.</title>
        <authorList>
            <consortium name="The Broad Institute Genomics Platform"/>
            <consortium name="The Broad Institute Genome Sequencing Center for Infectious Disease"/>
            <person name="Wu L."/>
            <person name="Ma J."/>
        </authorList>
    </citation>
    <scope>NUCLEOTIDE SEQUENCE [LARGE SCALE GENOMIC DNA]</scope>
    <source>
        <strain evidence="7">CCM 8896</strain>
    </source>
</reference>
<evidence type="ECO:0000256" key="1">
    <source>
        <dbReference type="ARBA" id="ARBA00022491"/>
    </source>
</evidence>
<dbReference type="Gene3D" id="1.10.1660.10">
    <property type="match status" value="1"/>
</dbReference>
<proteinExistence type="predicted"/>
<evidence type="ECO:0000256" key="3">
    <source>
        <dbReference type="ARBA" id="ARBA00023125"/>
    </source>
</evidence>
<dbReference type="SUPFAM" id="SSF46955">
    <property type="entry name" value="Putative DNA-binding domain"/>
    <property type="match status" value="1"/>
</dbReference>
<keyword evidence="4" id="KW-0804">Transcription</keyword>
<evidence type="ECO:0000256" key="4">
    <source>
        <dbReference type="ARBA" id="ARBA00023163"/>
    </source>
</evidence>
<keyword evidence="7" id="KW-1185">Reference proteome</keyword>
<keyword evidence="1" id="KW-0678">Repressor</keyword>
<feature type="domain" description="HTH merR-type" evidence="5">
    <location>
        <begin position="1"/>
        <end position="70"/>
    </location>
</feature>
<dbReference type="RefSeq" id="WP_125712917.1">
    <property type="nucleotide sequence ID" value="NZ_JBHTOP010000026.1"/>
</dbReference>
<protein>
    <submittedName>
        <fullName evidence="6">MerR family transcriptional regulator</fullName>
    </submittedName>
</protein>
<dbReference type="PANTHER" id="PTHR30204">
    <property type="entry name" value="REDOX-CYCLING DRUG-SENSING TRANSCRIPTIONAL ACTIVATOR SOXR"/>
    <property type="match status" value="1"/>
</dbReference>
<evidence type="ECO:0000313" key="7">
    <source>
        <dbReference type="Proteomes" id="UP001597267"/>
    </source>
</evidence>
<accession>A0ABW4J953</accession>
<name>A0ABW4J953_9LACO</name>
<evidence type="ECO:0000313" key="6">
    <source>
        <dbReference type="EMBL" id="MFD1672896.1"/>
    </source>
</evidence>
<evidence type="ECO:0000256" key="2">
    <source>
        <dbReference type="ARBA" id="ARBA00023015"/>
    </source>
</evidence>
<organism evidence="6 7">
    <name type="scientific">Agrilactobacillus yilanensis</name>
    <dbReference type="NCBI Taxonomy" id="2485997"/>
    <lineage>
        <taxon>Bacteria</taxon>
        <taxon>Bacillati</taxon>
        <taxon>Bacillota</taxon>
        <taxon>Bacilli</taxon>
        <taxon>Lactobacillales</taxon>
        <taxon>Lactobacillaceae</taxon>
        <taxon>Agrilactobacillus</taxon>
    </lineage>
</organism>
<dbReference type="InterPro" id="IPR000551">
    <property type="entry name" value="MerR-type_HTH_dom"/>
</dbReference>
<dbReference type="InterPro" id="IPR047057">
    <property type="entry name" value="MerR_fam"/>
</dbReference>
<keyword evidence="3" id="KW-0238">DNA-binding</keyword>
<sequence length="137" mass="15718">MYAIKTVVTKYDTTYDTLRYYEKIGLLPPIHRNAQGQRQYTDADLATLDRILHLRRLGADIPTCQKLIALLDNSELTLAQYDQGLALLGTLETNLAHQIEALQQQQQYLAQKIDHLQHQRTLLSQRNMTNAGDKVKK</sequence>
<dbReference type="Pfam" id="PF13411">
    <property type="entry name" value="MerR_1"/>
    <property type="match status" value="1"/>
</dbReference>
<keyword evidence="2" id="KW-0805">Transcription regulation</keyword>
<comment type="caution">
    <text evidence="6">The sequence shown here is derived from an EMBL/GenBank/DDBJ whole genome shotgun (WGS) entry which is preliminary data.</text>
</comment>
<dbReference type="EMBL" id="JBHTOP010000026">
    <property type="protein sequence ID" value="MFD1672896.1"/>
    <property type="molecule type" value="Genomic_DNA"/>
</dbReference>
<gene>
    <name evidence="6" type="ORF">ACFQ5M_12370</name>
</gene>
<dbReference type="Proteomes" id="UP001597267">
    <property type="component" value="Unassembled WGS sequence"/>
</dbReference>
<dbReference type="PROSITE" id="PS50937">
    <property type="entry name" value="HTH_MERR_2"/>
    <property type="match status" value="1"/>
</dbReference>